<name>A0A1W0WXP5_HYPEX</name>
<reference evidence="2" key="1">
    <citation type="submission" date="2017-01" db="EMBL/GenBank/DDBJ databases">
        <title>Comparative genomics of anhydrobiosis in the tardigrade Hypsibius dujardini.</title>
        <authorList>
            <person name="Yoshida Y."/>
            <person name="Koutsovoulos G."/>
            <person name="Laetsch D."/>
            <person name="Stevens L."/>
            <person name="Kumar S."/>
            <person name="Horikawa D."/>
            <person name="Ishino K."/>
            <person name="Komine S."/>
            <person name="Tomita M."/>
            <person name="Blaxter M."/>
            <person name="Arakawa K."/>
        </authorList>
    </citation>
    <scope>NUCLEOTIDE SEQUENCE [LARGE SCALE GENOMIC DNA]</scope>
    <source>
        <strain evidence="2">Z151</strain>
    </source>
</reference>
<dbReference type="EMBL" id="MTYJ01000034">
    <property type="protein sequence ID" value="OQV19980.1"/>
    <property type="molecule type" value="Genomic_DNA"/>
</dbReference>
<accession>A0A1W0WXP5</accession>
<keyword evidence="2" id="KW-1185">Reference proteome</keyword>
<sequence length="171" mass="18374">MHLSGYVVTILESSSEAASTNSRRRDENDLREQFLVHQDTPLGNSSGFFLSAVLRLGTDQQILFDALNDSLPGISGAECVAVHTAFGVDLELYQQLLQSFGGSLQDLLDAAANNTGAMYPGKYLKAVLKFGRDIGAIQVITETNDTSTACLVATRNIADDLTFILATQDAI</sequence>
<gene>
    <name evidence="1" type="ORF">BV898_05984</name>
</gene>
<evidence type="ECO:0000313" key="2">
    <source>
        <dbReference type="Proteomes" id="UP000192578"/>
    </source>
</evidence>
<dbReference type="AlphaFoldDB" id="A0A1W0WXP5"/>
<comment type="caution">
    <text evidence="1">The sequence shown here is derived from an EMBL/GenBank/DDBJ whole genome shotgun (WGS) entry which is preliminary data.</text>
</comment>
<organism evidence="1 2">
    <name type="scientific">Hypsibius exemplaris</name>
    <name type="common">Freshwater tardigrade</name>
    <dbReference type="NCBI Taxonomy" id="2072580"/>
    <lineage>
        <taxon>Eukaryota</taxon>
        <taxon>Metazoa</taxon>
        <taxon>Ecdysozoa</taxon>
        <taxon>Tardigrada</taxon>
        <taxon>Eutardigrada</taxon>
        <taxon>Parachela</taxon>
        <taxon>Hypsibioidea</taxon>
        <taxon>Hypsibiidae</taxon>
        <taxon>Hypsibius</taxon>
    </lineage>
</organism>
<dbReference type="Proteomes" id="UP000192578">
    <property type="component" value="Unassembled WGS sequence"/>
</dbReference>
<proteinExistence type="predicted"/>
<evidence type="ECO:0000313" key="1">
    <source>
        <dbReference type="EMBL" id="OQV19980.1"/>
    </source>
</evidence>
<protein>
    <submittedName>
        <fullName evidence="1">Uncharacterized protein</fullName>
    </submittedName>
</protein>